<sequence length="127" mass="14195">MESCQVENVLEGVVDGHLNTRQQCAQVAKKADGILARVSNGVASRSRAGIVPLCSALVRPHLECCVHFWGPHCQRNIQMLEWVQILAIKLMKGVEHKSDEEQLRELGLFSPEERRLQRGILLLSADT</sequence>
<reference evidence="1 2" key="1">
    <citation type="submission" date="2018-07" db="EMBL/GenBank/DDBJ databases">
        <title>A high quality draft genome assembly of the barn swallow (H. rustica rustica).</title>
        <authorList>
            <person name="Formenti G."/>
            <person name="Chiara M."/>
            <person name="Poveda L."/>
            <person name="Francoijs K.-J."/>
            <person name="Bonisoli-Alquati A."/>
            <person name="Canova L."/>
            <person name="Gianfranceschi L."/>
            <person name="Horner D.S."/>
            <person name="Saino N."/>
        </authorList>
    </citation>
    <scope>NUCLEOTIDE SEQUENCE [LARGE SCALE GENOMIC DNA]</scope>
    <source>
        <strain evidence="1">Chelidonia</strain>
        <tissue evidence="1">Blood</tissue>
    </source>
</reference>
<proteinExistence type="predicted"/>
<evidence type="ECO:0000313" key="1">
    <source>
        <dbReference type="EMBL" id="RMC05210.1"/>
    </source>
</evidence>
<name>A0A3M0K1S6_HIRRU</name>
<dbReference type="EMBL" id="QRBI01000123">
    <property type="protein sequence ID" value="RMC05210.1"/>
    <property type="molecule type" value="Genomic_DNA"/>
</dbReference>
<evidence type="ECO:0000313" key="2">
    <source>
        <dbReference type="Proteomes" id="UP000269221"/>
    </source>
</evidence>
<gene>
    <name evidence="1" type="ORF">DUI87_18394</name>
</gene>
<keyword evidence="2" id="KW-1185">Reference proteome</keyword>
<organism evidence="1 2">
    <name type="scientific">Hirundo rustica rustica</name>
    <dbReference type="NCBI Taxonomy" id="333673"/>
    <lineage>
        <taxon>Eukaryota</taxon>
        <taxon>Metazoa</taxon>
        <taxon>Chordata</taxon>
        <taxon>Craniata</taxon>
        <taxon>Vertebrata</taxon>
        <taxon>Euteleostomi</taxon>
        <taxon>Archelosauria</taxon>
        <taxon>Archosauria</taxon>
        <taxon>Dinosauria</taxon>
        <taxon>Saurischia</taxon>
        <taxon>Theropoda</taxon>
        <taxon>Coelurosauria</taxon>
        <taxon>Aves</taxon>
        <taxon>Neognathae</taxon>
        <taxon>Neoaves</taxon>
        <taxon>Telluraves</taxon>
        <taxon>Australaves</taxon>
        <taxon>Passeriformes</taxon>
        <taxon>Sylvioidea</taxon>
        <taxon>Hirundinidae</taxon>
        <taxon>Hirundo</taxon>
    </lineage>
</organism>
<accession>A0A3M0K1S6</accession>
<dbReference type="Proteomes" id="UP000269221">
    <property type="component" value="Unassembled WGS sequence"/>
</dbReference>
<dbReference type="STRING" id="333673.A0A3M0K1S6"/>
<comment type="caution">
    <text evidence="1">The sequence shown here is derived from an EMBL/GenBank/DDBJ whole genome shotgun (WGS) entry which is preliminary data.</text>
</comment>
<dbReference type="AlphaFoldDB" id="A0A3M0K1S6"/>
<dbReference type="OrthoDB" id="276744at2759"/>
<protein>
    <submittedName>
        <fullName evidence="1">Uncharacterized protein</fullName>
    </submittedName>
</protein>
<dbReference type="PANTHER" id="PTHR33332">
    <property type="entry name" value="REVERSE TRANSCRIPTASE DOMAIN-CONTAINING PROTEIN"/>
    <property type="match status" value="1"/>
</dbReference>